<dbReference type="InterPro" id="IPR002301">
    <property type="entry name" value="Ile-tRNA-ligase"/>
</dbReference>
<comment type="catalytic activity">
    <reaction evidence="9 10">
        <text>tRNA(Ile) + L-isoleucine + ATP = L-isoleucyl-tRNA(Ile) + AMP + diphosphate</text>
        <dbReference type="Rhea" id="RHEA:11060"/>
        <dbReference type="Rhea" id="RHEA-COMP:9666"/>
        <dbReference type="Rhea" id="RHEA-COMP:9695"/>
        <dbReference type="ChEBI" id="CHEBI:30616"/>
        <dbReference type="ChEBI" id="CHEBI:33019"/>
        <dbReference type="ChEBI" id="CHEBI:58045"/>
        <dbReference type="ChEBI" id="CHEBI:78442"/>
        <dbReference type="ChEBI" id="CHEBI:78528"/>
        <dbReference type="ChEBI" id="CHEBI:456215"/>
        <dbReference type="EC" id="6.1.1.5"/>
    </reaction>
</comment>
<dbReference type="InterPro" id="IPR001412">
    <property type="entry name" value="aa-tRNA-synth_I_CS"/>
</dbReference>
<dbReference type="RefSeq" id="WP_023790971.1">
    <property type="nucleotide sequence ID" value="NC_023003.1"/>
</dbReference>
<keyword evidence="4 10" id="KW-0547">Nucleotide-binding</keyword>
<dbReference type="eggNOG" id="COG0060">
    <property type="taxonomic scope" value="Bacteria"/>
</dbReference>
<comment type="cofactor">
    <cofactor evidence="10">
        <name>Zn(2+)</name>
        <dbReference type="ChEBI" id="CHEBI:29105"/>
    </cofactor>
    <text evidence="10">Binds 1 zinc ion per subunit.</text>
</comment>
<dbReference type="InterPro" id="IPR014729">
    <property type="entry name" value="Rossmann-like_a/b/a_fold"/>
</dbReference>
<evidence type="ECO:0000256" key="9">
    <source>
        <dbReference type="ARBA" id="ARBA00048359"/>
    </source>
</evidence>
<dbReference type="HAMAP" id="MF_02002">
    <property type="entry name" value="Ile_tRNA_synth_type1"/>
    <property type="match status" value="1"/>
</dbReference>
<dbReference type="SUPFAM" id="SSF47323">
    <property type="entry name" value="Anticodon-binding domain of a subclass of class I aminoacyl-tRNA synthetases"/>
    <property type="match status" value="1"/>
</dbReference>
<feature type="domain" description="Methionyl/Valyl/Leucyl/Isoleucyl-tRNA synthetase anticodon-binding" evidence="13">
    <location>
        <begin position="699"/>
        <end position="880"/>
    </location>
</feature>
<evidence type="ECO:0000259" key="12">
    <source>
        <dbReference type="Pfam" id="PF00133"/>
    </source>
</evidence>
<keyword evidence="15" id="KW-1185">Reference proteome</keyword>
<dbReference type="GO" id="GO:0006428">
    <property type="term" value="P:isoleucyl-tRNA aminoacylation"/>
    <property type="evidence" value="ECO:0007669"/>
    <property type="project" value="UniProtKB-UniRule"/>
</dbReference>
<comment type="subunit">
    <text evidence="10">Monomer.</text>
</comment>
<keyword evidence="6 10" id="KW-0648">Protein biosynthesis</keyword>
<feature type="short sequence motif" description="'HIGH' region" evidence="10">
    <location>
        <begin position="75"/>
        <end position="85"/>
    </location>
</feature>
<comment type="similarity">
    <text evidence="1 10">Belongs to the class-I aminoacyl-tRNA synthetase family. IleS type 1 subfamily.</text>
</comment>
<organism evidence="14 15">
    <name type="scientific">Candidatus Babela massiliensis</name>
    <dbReference type="NCBI Taxonomy" id="673862"/>
    <lineage>
        <taxon>Bacteria</taxon>
        <taxon>Candidatus Babelota</taxon>
        <taxon>Candidatus Babeliae</taxon>
        <taxon>Candidatus Babeliales</taxon>
        <taxon>Candidatus Babeliaceae</taxon>
        <taxon>Candidatus Babela</taxon>
    </lineage>
</organism>
<dbReference type="GO" id="GO:0005829">
    <property type="term" value="C:cytosol"/>
    <property type="evidence" value="ECO:0007669"/>
    <property type="project" value="TreeGrafter"/>
</dbReference>
<evidence type="ECO:0000256" key="6">
    <source>
        <dbReference type="ARBA" id="ARBA00022917"/>
    </source>
</evidence>
<dbReference type="GO" id="GO:0004822">
    <property type="term" value="F:isoleucine-tRNA ligase activity"/>
    <property type="evidence" value="ECO:0007669"/>
    <property type="project" value="UniProtKB-UniRule"/>
</dbReference>
<protein>
    <recommendedName>
        <fullName evidence="10">Isoleucine--tRNA ligase</fullName>
        <ecNumber evidence="10">6.1.1.5</ecNumber>
    </recommendedName>
    <alternativeName>
        <fullName evidence="10">Isoleucyl-tRNA synthetase</fullName>
        <shortName evidence="10">IleRS</shortName>
    </alternativeName>
</protein>
<feature type="binding site" evidence="10">
    <location>
        <position position="962"/>
    </location>
    <ligand>
        <name>Zn(2+)</name>
        <dbReference type="ChEBI" id="CHEBI:29105"/>
    </ligand>
</feature>
<feature type="binding site" evidence="10">
    <location>
        <position position="949"/>
    </location>
    <ligand>
        <name>Zn(2+)</name>
        <dbReference type="ChEBI" id="CHEBI:29105"/>
    </ligand>
</feature>
<comment type="domain">
    <text evidence="10">IleRS has two distinct active sites: one for aminoacylation and one for editing. The misactivated valine is translocated from the active site to the editing site, which sterically excludes the correctly activated isoleucine. The single editing site contains two valyl binding pockets, one specific for each substrate (Val-AMP or Val-tRNA(Ile)).</text>
</comment>
<feature type="binding site" evidence="10">
    <location>
        <position position="946"/>
    </location>
    <ligand>
        <name>Zn(2+)</name>
        <dbReference type="ChEBI" id="CHEBI:29105"/>
    </ligand>
</feature>
<evidence type="ECO:0000256" key="11">
    <source>
        <dbReference type="SAM" id="MobiDB-lite"/>
    </source>
</evidence>
<comment type="subcellular location">
    <subcellularLocation>
        <location evidence="10">Cytoplasm</location>
    </subcellularLocation>
</comment>
<evidence type="ECO:0000256" key="5">
    <source>
        <dbReference type="ARBA" id="ARBA00022840"/>
    </source>
</evidence>
<dbReference type="Pfam" id="PF08264">
    <property type="entry name" value="Anticodon_1"/>
    <property type="match status" value="1"/>
</dbReference>
<feature type="region of interest" description="Disordered" evidence="11">
    <location>
        <begin position="1"/>
        <end position="21"/>
    </location>
</feature>
<dbReference type="InterPro" id="IPR013155">
    <property type="entry name" value="M/V/L/I-tRNA-synth_anticd-bd"/>
</dbReference>
<dbReference type="Gene3D" id="3.40.50.620">
    <property type="entry name" value="HUPs"/>
    <property type="match status" value="2"/>
</dbReference>
<name>V6DF34_9BACT</name>
<keyword evidence="3 10" id="KW-0436">Ligase</keyword>
<evidence type="ECO:0000313" key="15">
    <source>
        <dbReference type="Proteomes" id="UP000018769"/>
    </source>
</evidence>
<dbReference type="InterPro" id="IPR023585">
    <property type="entry name" value="Ile-tRNA-ligase_type1"/>
</dbReference>
<feature type="domain" description="Aminoacyl-tRNA synthetase class Ia" evidence="12">
    <location>
        <begin position="45"/>
        <end position="645"/>
    </location>
</feature>
<dbReference type="CDD" id="cd07960">
    <property type="entry name" value="Anticodon_Ia_Ile_BEm"/>
    <property type="match status" value="1"/>
</dbReference>
<dbReference type="STRING" id="673862.BABL1_gene_858"/>
<dbReference type="NCBIfam" id="TIGR00392">
    <property type="entry name" value="ileS"/>
    <property type="match status" value="1"/>
</dbReference>
<feature type="compositionally biased region" description="Low complexity" evidence="11">
    <location>
        <begin position="7"/>
        <end position="16"/>
    </location>
</feature>
<gene>
    <name evidence="10 14" type="primary">ileS</name>
    <name evidence="14" type="ORF">BABL1_gene_858</name>
</gene>
<evidence type="ECO:0000256" key="7">
    <source>
        <dbReference type="ARBA" id="ARBA00023146"/>
    </source>
</evidence>
<evidence type="ECO:0000256" key="10">
    <source>
        <dbReference type="HAMAP-Rule" id="MF_02002"/>
    </source>
</evidence>
<dbReference type="OrthoDB" id="9810365at2"/>
<dbReference type="GO" id="GO:0002161">
    <property type="term" value="F:aminoacyl-tRNA deacylase activity"/>
    <property type="evidence" value="ECO:0007669"/>
    <property type="project" value="InterPro"/>
</dbReference>
<accession>V6DF34</accession>
<dbReference type="PROSITE" id="PS00178">
    <property type="entry name" value="AA_TRNA_LIGASE_I"/>
    <property type="match status" value="1"/>
</dbReference>
<evidence type="ECO:0000256" key="2">
    <source>
        <dbReference type="ARBA" id="ARBA00022490"/>
    </source>
</evidence>
<dbReference type="AlphaFoldDB" id="V6DF34"/>
<keyword evidence="5 10" id="KW-0067">ATP-binding</keyword>
<keyword evidence="7 10" id="KW-0030">Aminoacyl-tRNA synthetase</keyword>
<dbReference type="SUPFAM" id="SSF50677">
    <property type="entry name" value="ValRS/IleRS/LeuRS editing domain"/>
    <property type="match status" value="1"/>
</dbReference>
<dbReference type="EC" id="6.1.1.5" evidence="10"/>
<sequence length="971" mass="112005">MAEKNTSQAAQNSSNDQSKKYSQTLNLPKTDFPIRANNAITDIELIKRWEEEDLFSISFNHNKGKKKFVLHDGPPYANGNIHLGGAYNKVLKDITCKIRRMSGYHVPVTPGWDCHGLPIEQKVTKENPGLDKVELKKACRAYATHWIDIQRNSFKSLGVLMDWARPYITMSFKYESTIVRALKILVQEDLIERKNKTVPWCPQCQTVLASAEIEYHNRKDPSIYVLFNIDEVDSRKLFGIDQKINLVIWTTTPWTLPLNRAVIAHPDAEYVLLEVNNQFLVVGAKVKDKLLSTLGVNAKEIKTFNSGFFKGLKVNHPFIDIKVPVIFDDSVGLDEGTAFVHCAPGCGPIDYEIGVKNNLEIYSPISPDGRYTTDIELKDLVNMPVQDGQIWVIKKLQELNKLLYKTTINHSYPHCWRCRGGLIFRATPQWFFDLNKENIKDKALKAIQKINFIPENGRNFLKATVENRWEWCISRQRTWGVCIPALICKHCSYGFLDVSVMEKVEKGIEKEGIEYWDKVTVEQLTENKIVCPNCKHQDFEKEKDILDVWFDSGVSHYAVLYDNPELSFPADLYLEGVDQHRGWFQSSLLTSLVVEKEPAMKNIMTHGFIVDSKGQKMSKSLGNVVLPEDIIKKIGTDGLRLWVASIGPDSDPIVSDVLLQNVSEVYRKVRNTCRFLLSNLYDFDIEKDAVAIDKLMPIDHYAMEELERFNTKMIQNYFEYNFTGVFHGLAQYFPVELSAFYLDIVKDRLYVEKFDSFERRSAQTVLWYILDTVTKLMAPIMSFTAELISDHYQYNKEQSIHLQSFVDPVKLHKLVYPDSAVVADKELFSDLNNDIQEHFKCNTENAIKWSELKDIRSLILKAIEIQREKGLIKHSLEAKVTLFIDLDHYKEVKELFEDIENRGFCLSQFLREFLIVSQVELLSKSLDKVLENGLNIKVEQANGVKCPRCWQWNCDNNPENLCNRCYLVLNR</sequence>
<feature type="binding site" evidence="10">
    <location>
        <position position="619"/>
    </location>
    <ligand>
        <name>ATP</name>
        <dbReference type="ChEBI" id="CHEBI:30616"/>
    </ligand>
</feature>
<evidence type="ECO:0000256" key="8">
    <source>
        <dbReference type="ARBA" id="ARBA00025217"/>
    </source>
</evidence>
<comment type="function">
    <text evidence="8 10">Catalyzes the attachment of isoleucine to tRNA(Ile). As IleRS can inadvertently accommodate and process structurally similar amino acids such as valine, to avoid such errors it has two additional distinct tRNA(Ile)-dependent editing activities. One activity is designated as 'pretransfer' editing and involves the hydrolysis of activated Val-AMP. The other activity is designated 'posttransfer' editing and involves deacylation of mischarged Val-tRNA(Ile).</text>
</comment>
<dbReference type="Gene3D" id="1.10.730.20">
    <property type="match status" value="1"/>
</dbReference>
<keyword evidence="10" id="KW-0862">Zinc</keyword>
<keyword evidence="10" id="KW-0479">Metal-binding</keyword>
<feature type="short sequence motif" description="'KMSKS' region" evidence="10">
    <location>
        <begin position="616"/>
        <end position="620"/>
    </location>
</feature>
<dbReference type="SUPFAM" id="SSF52374">
    <property type="entry name" value="Nucleotidylyl transferase"/>
    <property type="match status" value="1"/>
</dbReference>
<dbReference type="HOGENOM" id="CLU_001493_7_0_7"/>
<dbReference type="PANTHER" id="PTHR42765">
    <property type="entry name" value="SOLEUCYL-TRNA SYNTHETASE"/>
    <property type="match status" value="1"/>
</dbReference>
<reference evidence="14 15" key="1">
    <citation type="journal article" date="2015" name="Biol. Direct">
        <title>Babela massiliensis, a representative of a widespread bacterial phylum with unusual adaptations to parasitism in amoebae.</title>
        <authorList>
            <person name="Pagnier I."/>
            <person name="Yutin N."/>
            <person name="Croce O."/>
            <person name="Makarova K.S."/>
            <person name="Wolf Y.I."/>
            <person name="Benamar S."/>
            <person name="Raoult D."/>
            <person name="Koonin E.V."/>
            <person name="La Scola B."/>
        </authorList>
    </citation>
    <scope>NUCLEOTIDE SEQUENCE [LARGE SCALE GENOMIC DNA]</scope>
    <source>
        <strain evidence="15">BABL1</strain>
    </source>
</reference>
<evidence type="ECO:0000256" key="4">
    <source>
        <dbReference type="ARBA" id="ARBA00022741"/>
    </source>
</evidence>
<evidence type="ECO:0000313" key="14">
    <source>
        <dbReference type="EMBL" id="CDK30164.1"/>
    </source>
</evidence>
<dbReference type="PANTHER" id="PTHR42765:SF1">
    <property type="entry name" value="ISOLEUCINE--TRNA LIGASE, MITOCHONDRIAL"/>
    <property type="match status" value="1"/>
</dbReference>
<feature type="binding site" evidence="10">
    <location>
        <position position="965"/>
    </location>
    <ligand>
        <name>Zn(2+)</name>
        <dbReference type="ChEBI" id="CHEBI:29105"/>
    </ligand>
</feature>
<dbReference type="KEGG" id="dpb:BABL1_gene_858"/>
<dbReference type="InterPro" id="IPR002300">
    <property type="entry name" value="aa-tRNA-synth_Ia"/>
</dbReference>
<proteinExistence type="inferred from homology"/>
<dbReference type="Proteomes" id="UP000018769">
    <property type="component" value="Chromosome I"/>
</dbReference>
<evidence type="ECO:0000256" key="1">
    <source>
        <dbReference type="ARBA" id="ARBA00006887"/>
    </source>
</evidence>
<dbReference type="CDD" id="cd00818">
    <property type="entry name" value="IleRS_core"/>
    <property type="match status" value="1"/>
</dbReference>
<dbReference type="PATRIC" id="fig|673862.3.peg.52"/>
<keyword evidence="2 10" id="KW-0963">Cytoplasm</keyword>
<dbReference type="InterPro" id="IPR009008">
    <property type="entry name" value="Val/Leu/Ile-tRNA-synth_edit"/>
</dbReference>
<dbReference type="EMBL" id="HG793133">
    <property type="protein sequence ID" value="CDK30164.1"/>
    <property type="molecule type" value="Genomic_DNA"/>
</dbReference>
<evidence type="ECO:0000259" key="13">
    <source>
        <dbReference type="Pfam" id="PF08264"/>
    </source>
</evidence>
<dbReference type="InterPro" id="IPR033708">
    <property type="entry name" value="Anticodon_Ile_BEm"/>
</dbReference>
<dbReference type="InterPro" id="IPR009080">
    <property type="entry name" value="tRNAsynth_Ia_anticodon-bd"/>
</dbReference>
<evidence type="ECO:0000256" key="3">
    <source>
        <dbReference type="ARBA" id="ARBA00022598"/>
    </source>
</evidence>
<feature type="binding site" evidence="10">
    <location>
        <position position="575"/>
    </location>
    <ligand>
        <name>L-isoleucyl-5'-AMP</name>
        <dbReference type="ChEBI" id="CHEBI:178002"/>
    </ligand>
</feature>
<dbReference type="InterPro" id="IPR050081">
    <property type="entry name" value="Ile-tRNA_ligase"/>
</dbReference>
<dbReference type="Pfam" id="PF00133">
    <property type="entry name" value="tRNA-synt_1"/>
    <property type="match status" value="1"/>
</dbReference>
<dbReference type="PRINTS" id="PR00984">
    <property type="entry name" value="TRNASYNTHILE"/>
</dbReference>
<dbReference type="GO" id="GO:0000049">
    <property type="term" value="F:tRNA binding"/>
    <property type="evidence" value="ECO:0007669"/>
    <property type="project" value="InterPro"/>
</dbReference>
<dbReference type="GO" id="GO:0008270">
    <property type="term" value="F:zinc ion binding"/>
    <property type="evidence" value="ECO:0007669"/>
    <property type="project" value="UniProtKB-UniRule"/>
</dbReference>
<dbReference type="GO" id="GO:0005524">
    <property type="term" value="F:ATP binding"/>
    <property type="evidence" value="ECO:0007669"/>
    <property type="project" value="UniProtKB-UniRule"/>
</dbReference>